<comment type="caution">
    <text evidence="7">The sequence shown here is derived from an EMBL/GenBank/DDBJ whole genome shotgun (WGS) entry which is preliminary data.</text>
</comment>
<sequence length="82" mass="9274">MVTKEGIIEAEGIVVKLLRDATFMVRLNDNYEIIAHASGKIRKSKIRILMHDRVLVEISTYGINKGEVGKGRIIRRLKIVDA</sequence>
<keyword evidence="2 5" id="KW-0396">Initiation factor</keyword>
<evidence type="ECO:0000313" key="8">
    <source>
        <dbReference type="Proteomes" id="UP000033546"/>
    </source>
</evidence>
<proteinExistence type="inferred from homology"/>
<dbReference type="SUPFAM" id="SSF50249">
    <property type="entry name" value="Nucleic acid-binding proteins"/>
    <property type="match status" value="1"/>
</dbReference>
<dbReference type="GO" id="GO:0003723">
    <property type="term" value="F:RNA binding"/>
    <property type="evidence" value="ECO:0007669"/>
    <property type="project" value="InterPro"/>
</dbReference>
<evidence type="ECO:0000313" key="7">
    <source>
        <dbReference type="EMBL" id="KJV65377.1"/>
    </source>
</evidence>
<name>A0A0F3NCC2_9RICK</name>
<dbReference type="EMBL" id="LANU01000002">
    <property type="protein sequence ID" value="KJV65377.1"/>
    <property type="molecule type" value="Genomic_DNA"/>
</dbReference>
<dbReference type="PANTHER" id="PTHR33370">
    <property type="entry name" value="TRANSLATION INITIATION FACTOR IF-1, CHLOROPLASTIC"/>
    <property type="match status" value="1"/>
</dbReference>
<comment type="similarity">
    <text evidence="1">Belongs to the IF-1 family.</text>
</comment>
<evidence type="ECO:0000256" key="1">
    <source>
        <dbReference type="ARBA" id="ARBA00010939"/>
    </source>
</evidence>
<evidence type="ECO:0000259" key="6">
    <source>
        <dbReference type="PROSITE" id="PS50832"/>
    </source>
</evidence>
<dbReference type="GO" id="GO:0005829">
    <property type="term" value="C:cytosol"/>
    <property type="evidence" value="ECO:0007669"/>
    <property type="project" value="TreeGrafter"/>
</dbReference>
<feature type="domain" description="S1-like" evidence="6">
    <location>
        <begin position="1"/>
        <end position="78"/>
    </location>
</feature>
<dbReference type="Pfam" id="PF01176">
    <property type="entry name" value="eIF-1a"/>
    <property type="match status" value="1"/>
</dbReference>
<evidence type="ECO:0000256" key="3">
    <source>
        <dbReference type="ARBA" id="ARBA00022917"/>
    </source>
</evidence>
<organism evidence="7 8">
    <name type="scientific">Ehrlichia cf. muris str. EmCRT</name>
    <dbReference type="NCBI Taxonomy" id="1359167"/>
    <lineage>
        <taxon>Bacteria</taxon>
        <taxon>Pseudomonadati</taxon>
        <taxon>Pseudomonadota</taxon>
        <taxon>Alphaproteobacteria</taxon>
        <taxon>Rickettsiales</taxon>
        <taxon>Anaplasmataceae</taxon>
        <taxon>Ehrlichia</taxon>
    </lineage>
</organism>
<dbReference type="PANTHER" id="PTHR33370:SF1">
    <property type="entry name" value="TRANSLATION INITIATION FACTOR IF-1, CHLOROPLASTIC"/>
    <property type="match status" value="1"/>
</dbReference>
<dbReference type="AlphaFoldDB" id="A0A0F3NCC2"/>
<dbReference type="GO" id="GO:0043022">
    <property type="term" value="F:ribosome binding"/>
    <property type="evidence" value="ECO:0007669"/>
    <property type="project" value="TreeGrafter"/>
</dbReference>
<dbReference type="PATRIC" id="fig|1359167.3.peg.304"/>
<reference evidence="7 8" key="1">
    <citation type="submission" date="2015-02" db="EMBL/GenBank/DDBJ databases">
        <title>Genome Sequencing of Rickettsiales.</title>
        <authorList>
            <person name="Daugherty S.C."/>
            <person name="Su Q."/>
            <person name="Abolude K."/>
            <person name="Beier-Sexton M."/>
            <person name="Carlyon J.A."/>
            <person name="Carter R."/>
            <person name="Day N.P."/>
            <person name="Dumler S.J."/>
            <person name="Dyachenko V."/>
            <person name="Godinez A."/>
            <person name="Kurtti T.J."/>
            <person name="Lichay M."/>
            <person name="Mullins K.E."/>
            <person name="Ott S."/>
            <person name="Pappas-Brown V."/>
            <person name="Paris D.H."/>
            <person name="Patel P."/>
            <person name="Richards A.L."/>
            <person name="Sadzewicz L."/>
            <person name="Sears K."/>
            <person name="Seidman D."/>
            <person name="Sengamalay N."/>
            <person name="Stenos J."/>
            <person name="Tallon L.J."/>
            <person name="Vincent G."/>
            <person name="Fraser C.M."/>
            <person name="Munderloh U."/>
            <person name="Dunning-Hotopp J.C."/>
        </authorList>
    </citation>
    <scope>NUCLEOTIDE SEQUENCE [LARGE SCALE GENOMIC DNA]</scope>
    <source>
        <strain evidence="7 8">EmCRT</strain>
    </source>
</reference>
<accession>A0A0F3NCC2</accession>
<dbReference type="GO" id="GO:0003743">
    <property type="term" value="F:translation initiation factor activity"/>
    <property type="evidence" value="ECO:0007669"/>
    <property type="project" value="UniProtKB-UniRule"/>
</dbReference>
<evidence type="ECO:0000256" key="4">
    <source>
        <dbReference type="NCBIfam" id="TIGR00008"/>
    </source>
</evidence>
<dbReference type="InterPro" id="IPR012340">
    <property type="entry name" value="NA-bd_OB-fold"/>
</dbReference>
<dbReference type="Gene3D" id="2.40.50.140">
    <property type="entry name" value="Nucleic acid-binding proteins"/>
    <property type="match status" value="1"/>
</dbReference>
<dbReference type="RefSeq" id="WP_024072141.1">
    <property type="nucleotide sequence ID" value="NZ_LANU01000002.1"/>
</dbReference>
<evidence type="ECO:0000256" key="2">
    <source>
        <dbReference type="ARBA" id="ARBA00022540"/>
    </source>
</evidence>
<dbReference type="NCBIfam" id="TIGR00008">
    <property type="entry name" value="infA"/>
    <property type="match status" value="1"/>
</dbReference>
<protein>
    <recommendedName>
        <fullName evidence="4">Translation initiation factor IF-1</fullName>
    </recommendedName>
</protein>
<dbReference type="PROSITE" id="PS50832">
    <property type="entry name" value="S1_IF1_TYPE"/>
    <property type="match status" value="1"/>
</dbReference>
<gene>
    <name evidence="7" type="primary">infA</name>
    <name evidence="7" type="ORF">EMUCRT_0317</name>
</gene>
<dbReference type="InterPro" id="IPR006196">
    <property type="entry name" value="RNA-binding_domain_S1_IF1"/>
</dbReference>
<dbReference type="Proteomes" id="UP000033546">
    <property type="component" value="Unassembled WGS sequence"/>
</dbReference>
<evidence type="ECO:0000256" key="5">
    <source>
        <dbReference type="PROSITE-ProRule" id="PRU00181"/>
    </source>
</evidence>
<keyword evidence="3 5" id="KW-0648">Protein biosynthesis</keyword>
<dbReference type="InterPro" id="IPR004368">
    <property type="entry name" value="TIF_IF1"/>
</dbReference>